<dbReference type="InterPro" id="IPR011078">
    <property type="entry name" value="PyrdxlP_homeostasis"/>
</dbReference>
<comment type="function">
    <text evidence="2">Pyridoxal 5'-phosphate (PLP)-binding protein, which is involved in PLP homeostasis.</text>
</comment>
<protein>
    <recommendedName>
        <fullName evidence="2">Pyridoxal phosphate homeostasis protein</fullName>
        <shortName evidence="2">PLP homeostasis protein</shortName>
    </recommendedName>
</protein>
<dbReference type="Proteomes" id="UP000248592">
    <property type="component" value="Chromosome"/>
</dbReference>
<comment type="cofactor">
    <cofactor evidence="3">
        <name>pyridoxal 5'-phosphate</name>
        <dbReference type="ChEBI" id="CHEBI:597326"/>
    </cofactor>
</comment>
<dbReference type="FunFam" id="3.20.20.10:FF:000018">
    <property type="entry name" value="Pyridoxal phosphate homeostasis protein"/>
    <property type="match status" value="1"/>
</dbReference>
<keyword evidence="1 2" id="KW-0663">Pyridoxal phosphate</keyword>
<dbReference type="NCBIfam" id="TIGR00044">
    <property type="entry name" value="YggS family pyridoxal phosphate-dependent enzyme"/>
    <property type="match status" value="1"/>
</dbReference>
<dbReference type="SUPFAM" id="SSF51419">
    <property type="entry name" value="PLP-binding barrel"/>
    <property type="match status" value="1"/>
</dbReference>
<evidence type="ECO:0000256" key="1">
    <source>
        <dbReference type="ARBA" id="ARBA00022898"/>
    </source>
</evidence>
<accession>A0A2Z4JTV8</accession>
<dbReference type="InterPro" id="IPR029066">
    <property type="entry name" value="PLP-binding_barrel"/>
</dbReference>
<dbReference type="PANTHER" id="PTHR10146">
    <property type="entry name" value="PROLINE SYNTHETASE CO-TRANSCRIBED BACTERIAL HOMOLOG PROTEIN"/>
    <property type="match status" value="1"/>
</dbReference>
<feature type="modified residue" description="N6-(pyridoxal phosphate)lysine" evidence="2 3">
    <location>
        <position position="36"/>
    </location>
</feature>
<dbReference type="Pfam" id="PF01168">
    <property type="entry name" value="Ala_racemase_N"/>
    <property type="match status" value="1"/>
</dbReference>
<evidence type="ECO:0000256" key="4">
    <source>
        <dbReference type="RuleBase" id="RU004514"/>
    </source>
</evidence>
<comment type="similarity">
    <text evidence="2 4">Belongs to the pyridoxal phosphate-binding protein YggS/PROSC family.</text>
</comment>
<gene>
    <name evidence="6" type="ORF">Pas1_07950</name>
</gene>
<dbReference type="PANTHER" id="PTHR10146:SF14">
    <property type="entry name" value="PYRIDOXAL PHOSPHATE HOMEOSTASIS PROTEIN"/>
    <property type="match status" value="1"/>
</dbReference>
<dbReference type="AlphaFoldDB" id="A0A2Z4JTV8"/>
<feature type="domain" description="Alanine racemase N-terminal" evidence="5">
    <location>
        <begin position="6"/>
        <end position="236"/>
    </location>
</feature>
<reference evidence="7" key="1">
    <citation type="submission" date="2018-06" db="EMBL/GenBank/DDBJ databases">
        <title>Description of a new Polynucleobacter species.</title>
        <authorList>
            <person name="Hahn M.W."/>
        </authorList>
    </citation>
    <scope>NUCLEOTIDE SEQUENCE [LARGE SCALE GENOMIC DNA]</scope>
    <source>
        <strain evidence="7">MG-25-Pas1-D2</strain>
    </source>
</reference>
<organism evidence="6 7">
    <name type="scientific">Polynucleobacter paneuropaeus</name>
    <dbReference type="NCBI Taxonomy" id="2527775"/>
    <lineage>
        <taxon>Bacteria</taxon>
        <taxon>Pseudomonadati</taxon>
        <taxon>Pseudomonadota</taxon>
        <taxon>Betaproteobacteria</taxon>
        <taxon>Burkholderiales</taxon>
        <taxon>Burkholderiaceae</taxon>
        <taxon>Polynucleobacter</taxon>
    </lineage>
</organism>
<dbReference type="CDD" id="cd06824">
    <property type="entry name" value="PLPDE_III_Yggs_like"/>
    <property type="match status" value="1"/>
</dbReference>
<dbReference type="Gene3D" id="3.20.20.10">
    <property type="entry name" value="Alanine racemase"/>
    <property type="match status" value="1"/>
</dbReference>
<name>A0A2Z4JTV8_9BURK</name>
<evidence type="ECO:0000313" key="6">
    <source>
        <dbReference type="EMBL" id="AWW50315.1"/>
    </source>
</evidence>
<dbReference type="HAMAP" id="MF_02087">
    <property type="entry name" value="PLP_homeostasis"/>
    <property type="match status" value="1"/>
</dbReference>
<dbReference type="PROSITE" id="PS01211">
    <property type="entry name" value="UPF0001"/>
    <property type="match status" value="1"/>
</dbReference>
<sequence length="241" mass="26388">MTPIAIHLEQVRRRVQDAALAAKRNASSVTLMAVSKTFPAKDIEQAIAAGQKVFGENYVQEAIEKIQTLAAYRSELEWHFIGPLQSNKTKDVAAHFDWVHSIDRIKIAERLSSQRGALSISKKLQLCVQVNVSNEDSKSGTPLDEAETLCNAIAQLPHLTLRGLMAIPEPTSDPMSQAKAFGAVEDCFKRIQAKYSKEAGFQEFDTLSMGMSDDMEAAIAHGSTIVRVGTAIFGKRDKISA</sequence>
<dbReference type="GO" id="GO:0030170">
    <property type="term" value="F:pyridoxal phosphate binding"/>
    <property type="evidence" value="ECO:0007669"/>
    <property type="project" value="UniProtKB-UniRule"/>
</dbReference>
<proteinExistence type="inferred from homology"/>
<evidence type="ECO:0000313" key="7">
    <source>
        <dbReference type="Proteomes" id="UP000248592"/>
    </source>
</evidence>
<dbReference type="EMBL" id="CP030085">
    <property type="protein sequence ID" value="AWW50315.1"/>
    <property type="molecule type" value="Genomic_DNA"/>
</dbReference>
<evidence type="ECO:0000256" key="2">
    <source>
        <dbReference type="HAMAP-Rule" id="MF_02087"/>
    </source>
</evidence>
<dbReference type="PIRSF" id="PIRSF004848">
    <property type="entry name" value="YBL036c_PLPDEIII"/>
    <property type="match status" value="1"/>
</dbReference>
<dbReference type="InterPro" id="IPR001608">
    <property type="entry name" value="Ala_racemase_N"/>
</dbReference>
<evidence type="ECO:0000259" key="5">
    <source>
        <dbReference type="Pfam" id="PF01168"/>
    </source>
</evidence>
<dbReference type="KEGG" id="poh:DPM16_06805"/>
<evidence type="ECO:0000256" key="3">
    <source>
        <dbReference type="PIRSR" id="PIRSR004848-1"/>
    </source>
</evidence>
<dbReference type="RefSeq" id="WP_112294969.1">
    <property type="nucleotide sequence ID" value="NZ_CBCSBS010000002.1"/>
</dbReference>